<keyword evidence="4" id="KW-0479">Metal-binding</keyword>
<dbReference type="InterPro" id="IPR029463">
    <property type="entry name" value="Lys_MEP"/>
</dbReference>
<evidence type="ECO:0000256" key="6">
    <source>
        <dbReference type="ARBA" id="ARBA00022833"/>
    </source>
</evidence>
<feature type="domain" description="Lysine-specific metallo-endopeptidase" evidence="8">
    <location>
        <begin position="234"/>
        <end position="352"/>
    </location>
</feature>
<evidence type="ECO:0000256" key="4">
    <source>
        <dbReference type="ARBA" id="ARBA00022723"/>
    </source>
</evidence>
<keyword evidence="7" id="KW-0482">Metalloprotease</keyword>
<evidence type="ECO:0000313" key="9">
    <source>
        <dbReference type="EMBL" id="KAF7359933.1"/>
    </source>
</evidence>
<keyword evidence="10" id="KW-1185">Reference proteome</keyword>
<comment type="caution">
    <text evidence="9">The sequence shown here is derived from an EMBL/GenBank/DDBJ whole genome shotgun (WGS) entry which is preliminary data.</text>
</comment>
<reference evidence="9" key="1">
    <citation type="submission" date="2020-05" db="EMBL/GenBank/DDBJ databases">
        <title>Mycena genomes resolve the evolution of fungal bioluminescence.</title>
        <authorList>
            <person name="Tsai I.J."/>
        </authorList>
    </citation>
    <scope>NUCLEOTIDE SEQUENCE</scope>
    <source>
        <strain evidence="9">CCC161011</strain>
    </source>
</reference>
<dbReference type="PANTHER" id="PTHR37016:SF3">
    <property type="entry name" value="NEUTRAL PROTEASE 2-RELATED"/>
    <property type="match status" value="1"/>
</dbReference>
<keyword evidence="3" id="KW-0645">Protease</keyword>
<dbReference type="InterPro" id="IPR024079">
    <property type="entry name" value="MetalloPept_cat_dom_sf"/>
</dbReference>
<dbReference type="SMART" id="SM01351">
    <property type="entry name" value="Aspzincin_M35"/>
    <property type="match status" value="1"/>
</dbReference>
<dbReference type="Pfam" id="PF14521">
    <property type="entry name" value="Aspzincin_M35"/>
    <property type="match status" value="1"/>
</dbReference>
<comment type="similarity">
    <text evidence="2">Belongs to the peptidase M35 family.</text>
</comment>
<accession>A0A8H6YHL9</accession>
<dbReference type="AlphaFoldDB" id="A0A8H6YHL9"/>
<organism evidence="9 10">
    <name type="scientific">Mycena venus</name>
    <dbReference type="NCBI Taxonomy" id="2733690"/>
    <lineage>
        <taxon>Eukaryota</taxon>
        <taxon>Fungi</taxon>
        <taxon>Dikarya</taxon>
        <taxon>Basidiomycota</taxon>
        <taxon>Agaricomycotina</taxon>
        <taxon>Agaricomycetes</taxon>
        <taxon>Agaricomycetidae</taxon>
        <taxon>Agaricales</taxon>
        <taxon>Marasmiineae</taxon>
        <taxon>Mycenaceae</taxon>
        <taxon>Mycena</taxon>
    </lineage>
</organism>
<gene>
    <name evidence="9" type="ORF">MVEN_00719700</name>
</gene>
<evidence type="ECO:0000313" key="10">
    <source>
        <dbReference type="Proteomes" id="UP000620124"/>
    </source>
</evidence>
<dbReference type="GO" id="GO:0004222">
    <property type="term" value="F:metalloendopeptidase activity"/>
    <property type="evidence" value="ECO:0007669"/>
    <property type="project" value="InterPro"/>
</dbReference>
<protein>
    <submittedName>
        <fullName evidence="9">Peptidyl-Lys metalloendopeptidase</fullName>
    </submittedName>
</protein>
<dbReference type="GO" id="GO:0006508">
    <property type="term" value="P:proteolysis"/>
    <property type="evidence" value="ECO:0007669"/>
    <property type="project" value="UniProtKB-KW"/>
</dbReference>
<dbReference type="OrthoDB" id="412874at2759"/>
<keyword evidence="6" id="KW-0862">Zinc</keyword>
<evidence type="ECO:0000256" key="5">
    <source>
        <dbReference type="ARBA" id="ARBA00022801"/>
    </source>
</evidence>
<dbReference type="SUPFAM" id="SSF55486">
    <property type="entry name" value="Metalloproteases ('zincins'), catalytic domain"/>
    <property type="match status" value="1"/>
</dbReference>
<sequence>MFAHPVKRLLYRTSKRLSGMAFRSLFSTLVALAVASAASAAPSLSLSLSRPKEVSSIIDLQITAALKNTGDVELKLLKDPRTVLHTFQTNTFSITNAAGDSPAFTGAYVKYVPSTALAKNLDTSFVVLAPGAAINVTHDLSKAYNFTSSGHGSYSLVAGNEFQYIDPATNSLQFISANMADATHTTVVSGQLAIAQPPSSLERRIKYTGCTADQQSQVSAAADQAQKYAHLARVYLNQNRISTPRFVTWFGKFSDAHHKTIHRHFINMATHKYRQYNYNCNCQEDSYAFVHPNDDSTIHLCTDFWTAPLEGTDSQGGTLVHESSHFTSIAGTDDIVYGQDDAMKLASNHPKRA</sequence>
<keyword evidence="5" id="KW-0378">Hydrolase</keyword>
<dbReference type="InterPro" id="IPR050414">
    <property type="entry name" value="Fungal_M35_metalloproteases"/>
</dbReference>
<evidence type="ECO:0000256" key="2">
    <source>
        <dbReference type="ARBA" id="ARBA00010279"/>
    </source>
</evidence>
<dbReference type="Gene3D" id="2.60.40.2970">
    <property type="match status" value="1"/>
</dbReference>
<comment type="cofactor">
    <cofactor evidence="1">
        <name>Zn(2+)</name>
        <dbReference type="ChEBI" id="CHEBI:29105"/>
    </cofactor>
</comment>
<proteinExistence type="inferred from homology"/>
<dbReference type="PANTHER" id="PTHR37016">
    <property type="match status" value="1"/>
</dbReference>
<evidence type="ECO:0000256" key="7">
    <source>
        <dbReference type="ARBA" id="ARBA00023049"/>
    </source>
</evidence>
<dbReference type="Proteomes" id="UP000620124">
    <property type="component" value="Unassembled WGS sequence"/>
</dbReference>
<dbReference type="GO" id="GO:0046872">
    <property type="term" value="F:metal ion binding"/>
    <property type="evidence" value="ECO:0007669"/>
    <property type="project" value="UniProtKB-KW"/>
</dbReference>
<evidence type="ECO:0000259" key="8">
    <source>
        <dbReference type="SMART" id="SM01351"/>
    </source>
</evidence>
<dbReference type="EMBL" id="JACAZI010000005">
    <property type="protein sequence ID" value="KAF7359933.1"/>
    <property type="molecule type" value="Genomic_DNA"/>
</dbReference>
<name>A0A8H6YHL9_9AGAR</name>
<evidence type="ECO:0000256" key="1">
    <source>
        <dbReference type="ARBA" id="ARBA00001947"/>
    </source>
</evidence>
<dbReference type="Gene3D" id="3.40.390.10">
    <property type="entry name" value="Collagenase (Catalytic Domain)"/>
    <property type="match status" value="1"/>
</dbReference>
<evidence type="ECO:0000256" key="3">
    <source>
        <dbReference type="ARBA" id="ARBA00022670"/>
    </source>
</evidence>